<evidence type="ECO:0000256" key="6">
    <source>
        <dbReference type="ARBA" id="ARBA00022884"/>
    </source>
</evidence>
<gene>
    <name evidence="10" type="ORF">IAB98_12335</name>
</gene>
<comment type="caution">
    <text evidence="10">The sequence shown here is derived from an EMBL/GenBank/DDBJ whole genome shotgun (WGS) entry which is preliminary data.</text>
</comment>
<evidence type="ECO:0000256" key="8">
    <source>
        <dbReference type="SAM" id="MobiDB-lite"/>
    </source>
</evidence>
<dbReference type="EMBL" id="DVHU01000110">
    <property type="protein sequence ID" value="HIR94197.1"/>
    <property type="molecule type" value="Genomic_DNA"/>
</dbReference>
<dbReference type="CDD" id="cd02440">
    <property type="entry name" value="AdoMet_MTases"/>
    <property type="match status" value="1"/>
</dbReference>
<evidence type="ECO:0000259" key="9">
    <source>
        <dbReference type="PROSITE" id="PS51686"/>
    </source>
</evidence>
<feature type="active site" description="Nucleophile" evidence="7">
    <location>
        <position position="231"/>
    </location>
</feature>
<dbReference type="PROSITE" id="PS01153">
    <property type="entry name" value="NOL1_NOP2_SUN"/>
    <property type="match status" value="1"/>
</dbReference>
<keyword evidence="2" id="KW-0963">Cytoplasm</keyword>
<dbReference type="Pfam" id="PF13636">
    <property type="entry name" value="Methyltranf_PUA"/>
    <property type="match status" value="1"/>
</dbReference>
<evidence type="ECO:0000256" key="7">
    <source>
        <dbReference type="PROSITE-ProRule" id="PRU01023"/>
    </source>
</evidence>
<dbReference type="PANTHER" id="PTHR22807">
    <property type="entry name" value="NOP2 YEAST -RELATED NOL1/NOP2/FMU SUN DOMAIN-CONTAINING"/>
    <property type="match status" value="1"/>
</dbReference>
<evidence type="ECO:0000256" key="4">
    <source>
        <dbReference type="ARBA" id="ARBA00022679"/>
    </source>
</evidence>
<proteinExistence type="inferred from homology"/>
<dbReference type="PANTHER" id="PTHR22807:SF30">
    <property type="entry name" value="28S RRNA (CYTOSINE(4447)-C(5))-METHYLTRANSFERASE-RELATED"/>
    <property type="match status" value="1"/>
</dbReference>
<keyword evidence="4 7" id="KW-0808">Transferase</keyword>
<name>A0A9D1JHD4_9FIRM</name>
<dbReference type="Gene3D" id="2.30.130.60">
    <property type="match status" value="1"/>
</dbReference>
<keyword evidence="6 7" id="KW-0694">RNA-binding</keyword>
<evidence type="ECO:0000256" key="1">
    <source>
        <dbReference type="ARBA" id="ARBA00007494"/>
    </source>
</evidence>
<dbReference type="InterPro" id="IPR029063">
    <property type="entry name" value="SAM-dependent_MTases_sf"/>
</dbReference>
<accession>A0A9D1JHD4</accession>
<evidence type="ECO:0000256" key="5">
    <source>
        <dbReference type="ARBA" id="ARBA00022691"/>
    </source>
</evidence>
<evidence type="ECO:0000256" key="3">
    <source>
        <dbReference type="ARBA" id="ARBA00022603"/>
    </source>
</evidence>
<dbReference type="Pfam" id="PF01189">
    <property type="entry name" value="Methyltr_RsmB-F"/>
    <property type="match status" value="1"/>
</dbReference>
<dbReference type="SUPFAM" id="SSF53335">
    <property type="entry name" value="S-adenosyl-L-methionine-dependent methyltransferases"/>
    <property type="match status" value="1"/>
</dbReference>
<keyword evidence="3 7" id="KW-0489">Methyltransferase</keyword>
<reference evidence="10" key="1">
    <citation type="submission" date="2020-10" db="EMBL/GenBank/DDBJ databases">
        <authorList>
            <person name="Gilroy R."/>
        </authorList>
    </citation>
    <scope>NUCLEOTIDE SEQUENCE</scope>
    <source>
        <strain evidence="10">ChiSxjej1B13-7041</strain>
    </source>
</reference>
<protein>
    <submittedName>
        <fullName evidence="10">RsmB/NOP family class I SAM-dependent RNA methyltransferase</fullName>
    </submittedName>
</protein>
<dbReference type="InterPro" id="IPR049560">
    <property type="entry name" value="MeTrfase_RsmB-F_NOP2_cat"/>
</dbReference>
<dbReference type="InterPro" id="IPR023267">
    <property type="entry name" value="RCMT"/>
</dbReference>
<evidence type="ECO:0000256" key="2">
    <source>
        <dbReference type="ARBA" id="ARBA00022490"/>
    </source>
</evidence>
<dbReference type="Gene3D" id="3.30.70.1170">
    <property type="entry name" value="Sun protein, domain 3"/>
    <property type="match status" value="1"/>
</dbReference>
<sequence>MKLPERYVQEMRELLGPEYPAYEATFNEQARNGLRINNYKLPSEVWGRINPFSLEPVPWIANGYYYGSQENPSRHPYYYAGLYYLQEPSAMTPASRLPVRPGERVLDLCAAPGGKATELGAKLQGEGLLWANDISNSRAKALLKNLELAGIGNCCVTSEEPRRLARELPEYFDKILVDAPCSGEGMFRREPGMCRYWEERGPEEYVPIQRELLSQAWAMLRPGGMLLYSTCTFSPKENEENILWLLERQPDIQVLPPEGYEGFAPGRLGLQNCVRIFPHRMPGEGHFLALLKKAGEKSQGPGAWGEAGGAEARQEDFSSREKGKKIYGIPGKSESRGRKSVKLCPEAEAFLGEIRRDFPGERLMERQDRLYLLPREELPQGLRYLRTGLYLGDTARGRFEPSQALAMNLRGEEYPRRISLGLSDPRVVRYLKGETLEAADLAGEKAKGWYLVCVEGYPLGWGKLSGGRLKNKYCVGWRMQ</sequence>
<dbReference type="InterPro" id="IPR031341">
    <property type="entry name" value="Methyltr_RsmF_N"/>
</dbReference>
<dbReference type="AlphaFoldDB" id="A0A9D1JHD4"/>
<feature type="domain" description="SAM-dependent MTase RsmB/NOP-type" evidence="9">
    <location>
        <begin position="1"/>
        <end position="294"/>
    </location>
</feature>
<dbReference type="PROSITE" id="PS51686">
    <property type="entry name" value="SAM_MT_RSMB_NOP"/>
    <property type="match status" value="1"/>
</dbReference>
<feature type="binding site" evidence="7">
    <location>
        <begin position="109"/>
        <end position="115"/>
    </location>
    <ligand>
        <name>S-adenosyl-L-methionine</name>
        <dbReference type="ChEBI" id="CHEBI:59789"/>
    </ligand>
</feature>
<dbReference type="GO" id="GO:0008173">
    <property type="term" value="F:RNA methyltransferase activity"/>
    <property type="evidence" value="ECO:0007669"/>
    <property type="project" value="InterPro"/>
</dbReference>
<dbReference type="Pfam" id="PF17126">
    <property type="entry name" value="RsmF_methylt_CI"/>
    <property type="match status" value="1"/>
</dbReference>
<dbReference type="PRINTS" id="PR02008">
    <property type="entry name" value="RCMTFAMILY"/>
</dbReference>
<keyword evidence="5 7" id="KW-0949">S-adenosyl-L-methionine</keyword>
<evidence type="ECO:0000313" key="11">
    <source>
        <dbReference type="Proteomes" id="UP000886841"/>
    </source>
</evidence>
<organism evidence="10 11">
    <name type="scientific">Candidatus Egerieimonas intestinavium</name>
    <dbReference type="NCBI Taxonomy" id="2840777"/>
    <lineage>
        <taxon>Bacteria</taxon>
        <taxon>Bacillati</taxon>
        <taxon>Bacillota</taxon>
        <taxon>Clostridia</taxon>
        <taxon>Lachnospirales</taxon>
        <taxon>Lachnospiraceae</taxon>
        <taxon>Lachnospiraceae incertae sedis</taxon>
        <taxon>Candidatus Egerieimonas</taxon>
    </lineage>
</organism>
<dbReference type="CDD" id="cd21147">
    <property type="entry name" value="RsmF_methylt_CTD1"/>
    <property type="match status" value="1"/>
</dbReference>
<dbReference type="InterPro" id="IPR001678">
    <property type="entry name" value="MeTrfase_RsmB-F_NOP2_dom"/>
</dbReference>
<evidence type="ECO:0000313" key="10">
    <source>
        <dbReference type="EMBL" id="HIR94197.1"/>
    </source>
</evidence>
<dbReference type="Proteomes" id="UP000886841">
    <property type="component" value="Unassembled WGS sequence"/>
</dbReference>
<dbReference type="InterPro" id="IPR031340">
    <property type="entry name" value="RsmF_methylt_CI"/>
</dbReference>
<feature type="binding site" evidence="7">
    <location>
        <position position="133"/>
    </location>
    <ligand>
        <name>S-adenosyl-L-methionine</name>
        <dbReference type="ChEBI" id="CHEBI:59789"/>
    </ligand>
</feature>
<feature type="region of interest" description="Disordered" evidence="8">
    <location>
        <begin position="300"/>
        <end position="331"/>
    </location>
</feature>
<comment type="caution">
    <text evidence="7">Lacks conserved residue(s) required for the propagation of feature annotation.</text>
</comment>
<dbReference type="InterPro" id="IPR027391">
    <property type="entry name" value="Nol1_Nop2_Fmu_2"/>
</dbReference>
<comment type="similarity">
    <text evidence="1 7">Belongs to the class I-like SAM-binding methyltransferase superfamily. RsmB/NOP family.</text>
</comment>
<dbReference type="Pfam" id="PF17125">
    <property type="entry name" value="Methyltr_RsmF_N"/>
    <property type="match status" value="1"/>
</dbReference>
<dbReference type="GO" id="GO:0001510">
    <property type="term" value="P:RNA methylation"/>
    <property type="evidence" value="ECO:0007669"/>
    <property type="project" value="InterPro"/>
</dbReference>
<feature type="compositionally biased region" description="Basic and acidic residues" evidence="8">
    <location>
        <begin position="312"/>
        <end position="321"/>
    </location>
</feature>
<dbReference type="GO" id="GO:0003723">
    <property type="term" value="F:RNA binding"/>
    <property type="evidence" value="ECO:0007669"/>
    <property type="project" value="UniProtKB-UniRule"/>
</dbReference>
<dbReference type="Gene3D" id="3.40.50.150">
    <property type="entry name" value="Vaccinia Virus protein VP39"/>
    <property type="match status" value="1"/>
</dbReference>
<feature type="binding site" evidence="7">
    <location>
        <position position="178"/>
    </location>
    <ligand>
        <name>S-adenosyl-L-methionine</name>
        <dbReference type="ChEBI" id="CHEBI:59789"/>
    </ligand>
</feature>
<dbReference type="InterPro" id="IPR018314">
    <property type="entry name" value="RsmB/NOL1/NOP2-like_CS"/>
</dbReference>
<reference evidence="10" key="2">
    <citation type="journal article" date="2021" name="PeerJ">
        <title>Extensive microbial diversity within the chicken gut microbiome revealed by metagenomics and culture.</title>
        <authorList>
            <person name="Gilroy R."/>
            <person name="Ravi A."/>
            <person name="Getino M."/>
            <person name="Pursley I."/>
            <person name="Horton D.L."/>
            <person name="Alikhan N.F."/>
            <person name="Baker D."/>
            <person name="Gharbi K."/>
            <person name="Hall N."/>
            <person name="Watson M."/>
            <person name="Adriaenssens E.M."/>
            <person name="Foster-Nyarko E."/>
            <person name="Jarju S."/>
            <person name="Secka A."/>
            <person name="Antonio M."/>
            <person name="Oren A."/>
            <person name="Chaudhuri R.R."/>
            <person name="La Ragione R."/>
            <person name="Hildebrand F."/>
            <person name="Pallen M.J."/>
        </authorList>
    </citation>
    <scope>NUCLEOTIDE SEQUENCE</scope>
    <source>
        <strain evidence="10">ChiSxjej1B13-7041</strain>
    </source>
</reference>